<dbReference type="SUPFAM" id="SSF56300">
    <property type="entry name" value="Metallo-dependent phosphatases"/>
    <property type="match status" value="1"/>
</dbReference>
<dbReference type="InterPro" id="IPR050126">
    <property type="entry name" value="Ap4A_hydrolase"/>
</dbReference>
<name>A0ABN3HE82_9ACTN</name>
<evidence type="ECO:0000313" key="2">
    <source>
        <dbReference type="EMBL" id="GAA2375793.1"/>
    </source>
</evidence>
<dbReference type="Gene3D" id="3.60.21.10">
    <property type="match status" value="1"/>
</dbReference>
<gene>
    <name evidence="2" type="ORF">GCM10009855_13790</name>
</gene>
<keyword evidence="3" id="KW-1185">Reference proteome</keyword>
<dbReference type="PANTHER" id="PTHR42850">
    <property type="entry name" value="METALLOPHOSPHOESTERASE"/>
    <property type="match status" value="1"/>
</dbReference>
<evidence type="ECO:0000313" key="3">
    <source>
        <dbReference type="Proteomes" id="UP001501170"/>
    </source>
</evidence>
<feature type="domain" description="Calcineurin-like phosphoesterase" evidence="1">
    <location>
        <begin position="2"/>
        <end position="55"/>
    </location>
</feature>
<dbReference type="Pfam" id="PF00149">
    <property type="entry name" value="Metallophos"/>
    <property type="match status" value="1"/>
</dbReference>
<dbReference type="EMBL" id="BAAARB010000005">
    <property type="protein sequence ID" value="GAA2375793.1"/>
    <property type="molecule type" value="Genomic_DNA"/>
</dbReference>
<protein>
    <submittedName>
        <fullName evidence="2">Metallophosphoesterase</fullName>
    </submittedName>
</protein>
<reference evidence="2 3" key="1">
    <citation type="journal article" date="2019" name="Int. J. Syst. Evol. Microbiol.">
        <title>The Global Catalogue of Microorganisms (GCM) 10K type strain sequencing project: providing services to taxonomists for standard genome sequencing and annotation.</title>
        <authorList>
            <consortium name="The Broad Institute Genomics Platform"/>
            <consortium name="The Broad Institute Genome Sequencing Center for Infectious Disease"/>
            <person name="Wu L."/>
            <person name="Ma J."/>
        </authorList>
    </citation>
    <scope>NUCLEOTIDE SEQUENCE [LARGE SCALE GENOMIC DNA]</scope>
    <source>
        <strain evidence="2 3">JCM 16227</strain>
    </source>
</reference>
<dbReference type="Proteomes" id="UP001501170">
    <property type="component" value="Unassembled WGS sequence"/>
</dbReference>
<sequence>MFLGDYVDRGSDSAGVVAAVKEVCDDHPGQVVALAGNHETWFINWLDDDDEDASWLLADLGFRTVRSFLPADVYERVAAELAEAIEGGSIDADLAGQVNAAIKREIVSRHGDLIAWLRRRPMFHETDTHLYVHAGVDEAAGRMWKSMTPTEMLNEKFPPTLGPNRIGKIIVAGHTGVGALHAKQGRLKCWDPYVDAGHVYLDGRVETTGVLNVMKYDAKTRETTFL</sequence>
<evidence type="ECO:0000259" key="1">
    <source>
        <dbReference type="Pfam" id="PF00149"/>
    </source>
</evidence>
<dbReference type="InterPro" id="IPR004843">
    <property type="entry name" value="Calcineurin-like_PHP"/>
</dbReference>
<dbReference type="PANTHER" id="PTHR42850:SF4">
    <property type="entry name" value="ZINC-DEPENDENT ENDOPOLYPHOSPHATASE"/>
    <property type="match status" value="1"/>
</dbReference>
<proteinExistence type="predicted"/>
<comment type="caution">
    <text evidence="2">The sequence shown here is derived from an EMBL/GenBank/DDBJ whole genome shotgun (WGS) entry which is preliminary data.</text>
</comment>
<accession>A0ABN3HE82</accession>
<organism evidence="2 3">
    <name type="scientific">Gordonia cholesterolivorans</name>
    <dbReference type="NCBI Taxonomy" id="559625"/>
    <lineage>
        <taxon>Bacteria</taxon>
        <taxon>Bacillati</taxon>
        <taxon>Actinomycetota</taxon>
        <taxon>Actinomycetes</taxon>
        <taxon>Mycobacteriales</taxon>
        <taxon>Gordoniaceae</taxon>
        <taxon>Gordonia</taxon>
    </lineage>
</organism>
<dbReference type="InterPro" id="IPR029052">
    <property type="entry name" value="Metallo-depent_PP-like"/>
</dbReference>